<dbReference type="EMBL" id="KN565701">
    <property type="protein sequence ID" value="KHJ85024.1"/>
    <property type="molecule type" value="Genomic_DNA"/>
</dbReference>
<sequence length="285" mass="32477">MDSAPSLLAQKEKSVVKRVARLVRTVVHGEDESINKKTSRWTESYKSLLAIKKALDDKAKQPGAKVYDFRMLDLVIGNSKPTRARGEKVKFLEQLKEHRREVVDLCTRAPTSTIPPMVQNAYDLIQAFEGKTKEVGDSSNIKFLSPRFAPIMPDKADIKGSLSPSVFSFYKDDTEEQLLPIPKLLDATGMTESDREEVLETVMEMTGARQVVDDAMKTLSSTELFGMQGELREVTERIAELFTNLEKTFNRRQKKDMKKRGFTFLETNQLEDLHKEQGEIFLRLL</sequence>
<protein>
    <submittedName>
        <fullName evidence="1">Uncharacterized protein</fullName>
    </submittedName>
</protein>
<dbReference type="PANTHER" id="PTHR21523">
    <property type="match status" value="1"/>
</dbReference>
<gene>
    <name evidence="1" type="ORF">OESDEN_15255</name>
</gene>
<dbReference type="Pfam" id="PF04870">
    <property type="entry name" value="Moulting_cycle"/>
    <property type="match status" value="1"/>
</dbReference>
<dbReference type="InterPro" id="IPR006954">
    <property type="entry name" value="Mlt-10-like"/>
</dbReference>
<dbReference type="OrthoDB" id="5917548at2759"/>
<dbReference type="PANTHER" id="PTHR21523:SF44">
    <property type="entry name" value="MLT-TEN (MLT-10) RELATED"/>
    <property type="match status" value="1"/>
</dbReference>
<organism evidence="1 2">
    <name type="scientific">Oesophagostomum dentatum</name>
    <name type="common">Nodular worm</name>
    <dbReference type="NCBI Taxonomy" id="61180"/>
    <lineage>
        <taxon>Eukaryota</taxon>
        <taxon>Metazoa</taxon>
        <taxon>Ecdysozoa</taxon>
        <taxon>Nematoda</taxon>
        <taxon>Chromadorea</taxon>
        <taxon>Rhabditida</taxon>
        <taxon>Rhabditina</taxon>
        <taxon>Rhabditomorpha</taxon>
        <taxon>Strongyloidea</taxon>
        <taxon>Strongylidae</taxon>
        <taxon>Oesophagostomum</taxon>
    </lineage>
</organism>
<name>A0A0B1SJD1_OESDE</name>
<evidence type="ECO:0000313" key="2">
    <source>
        <dbReference type="Proteomes" id="UP000053660"/>
    </source>
</evidence>
<proteinExistence type="predicted"/>
<dbReference type="Proteomes" id="UP000053660">
    <property type="component" value="Unassembled WGS sequence"/>
</dbReference>
<accession>A0A0B1SJD1</accession>
<reference evidence="1 2" key="1">
    <citation type="submission" date="2014-03" db="EMBL/GenBank/DDBJ databases">
        <title>Draft genome of the hookworm Oesophagostomum dentatum.</title>
        <authorList>
            <person name="Mitreva M."/>
        </authorList>
    </citation>
    <scope>NUCLEOTIDE SEQUENCE [LARGE SCALE GENOMIC DNA]</scope>
    <source>
        <strain evidence="1 2">OD-Hann</strain>
    </source>
</reference>
<evidence type="ECO:0000313" key="1">
    <source>
        <dbReference type="EMBL" id="KHJ85024.1"/>
    </source>
</evidence>
<keyword evidence="2" id="KW-1185">Reference proteome</keyword>
<dbReference type="AlphaFoldDB" id="A0A0B1SJD1"/>